<evidence type="ECO:0000313" key="2">
    <source>
        <dbReference type="Proteomes" id="UP000234681"/>
    </source>
</evidence>
<reference evidence="1 2" key="1">
    <citation type="submission" date="2005-09" db="EMBL/GenBank/DDBJ databases">
        <authorList>
            <person name="Mural R.J."/>
            <person name="Li P.W."/>
            <person name="Adams M.D."/>
            <person name="Amanatides P.G."/>
            <person name="Baden-Tillson H."/>
            <person name="Barnstead M."/>
            <person name="Chin S.H."/>
            <person name="Dew I."/>
            <person name="Evans C.A."/>
            <person name="Ferriera S."/>
            <person name="Flanigan M."/>
            <person name="Fosler C."/>
            <person name="Glodek A."/>
            <person name="Gu Z."/>
            <person name="Holt R.A."/>
            <person name="Jennings D."/>
            <person name="Kraft C.L."/>
            <person name="Lu F."/>
            <person name="Nguyen T."/>
            <person name="Nusskern D.R."/>
            <person name="Pfannkoch C.M."/>
            <person name="Sitter C."/>
            <person name="Sutton G.G."/>
            <person name="Venter J.C."/>
            <person name="Wang Z."/>
            <person name="Woodage T."/>
            <person name="Zheng X.H."/>
            <person name="Zhong F."/>
        </authorList>
    </citation>
    <scope>NUCLEOTIDE SEQUENCE [LARGE SCALE GENOMIC DNA]</scope>
    <source>
        <strain>BN</strain>
        <strain evidence="2">Sprague-Dawley</strain>
    </source>
</reference>
<organism evidence="1 2">
    <name type="scientific">Rattus norvegicus</name>
    <name type="common">Rat</name>
    <dbReference type="NCBI Taxonomy" id="10116"/>
    <lineage>
        <taxon>Eukaryota</taxon>
        <taxon>Metazoa</taxon>
        <taxon>Chordata</taxon>
        <taxon>Craniata</taxon>
        <taxon>Vertebrata</taxon>
        <taxon>Euteleostomi</taxon>
        <taxon>Mammalia</taxon>
        <taxon>Eutheria</taxon>
        <taxon>Euarchontoglires</taxon>
        <taxon>Glires</taxon>
        <taxon>Rodentia</taxon>
        <taxon>Myomorpha</taxon>
        <taxon>Muroidea</taxon>
        <taxon>Muridae</taxon>
        <taxon>Murinae</taxon>
        <taxon>Rattus</taxon>
    </lineage>
</organism>
<proteinExistence type="predicted"/>
<protein>
    <submittedName>
        <fullName evidence="1">RCG25838</fullName>
    </submittedName>
</protein>
<accession>A6I1W4</accession>
<name>A6I1W4_RAT</name>
<dbReference type="EMBL" id="CH473954">
    <property type="protein sequence ID" value="EDL77613.1"/>
    <property type="molecule type" value="Genomic_DNA"/>
</dbReference>
<dbReference type="AlphaFoldDB" id="A6I1W4"/>
<dbReference type="Proteomes" id="UP000234681">
    <property type="component" value="Chromosome 8"/>
</dbReference>
<gene>
    <name evidence="1" type="ORF">rCG_25838</name>
</gene>
<sequence>MLNDYHGCADGAASSSPSHLCALASPQGCRRLRRIHTTGSEG</sequence>
<evidence type="ECO:0000313" key="1">
    <source>
        <dbReference type="EMBL" id="EDL77613.1"/>
    </source>
</evidence>